<feature type="non-terminal residue" evidence="4">
    <location>
        <position position="1"/>
    </location>
</feature>
<evidence type="ECO:0000259" key="2">
    <source>
        <dbReference type="Pfam" id="PF00725"/>
    </source>
</evidence>
<dbReference type="SUPFAM" id="SSF51735">
    <property type="entry name" value="NAD(P)-binding Rossmann-fold domains"/>
    <property type="match status" value="1"/>
</dbReference>
<evidence type="ECO:0000256" key="1">
    <source>
        <dbReference type="ARBA" id="ARBA00023002"/>
    </source>
</evidence>
<keyword evidence="1" id="KW-0560">Oxidoreductase</keyword>
<proteinExistence type="predicted"/>
<dbReference type="PANTHER" id="PTHR48075:SF5">
    <property type="entry name" value="3-HYDROXYBUTYRYL-COA DEHYDROGENASE"/>
    <property type="match status" value="1"/>
</dbReference>
<gene>
    <name evidence="4" type="ORF">METZ01_LOCUS193066</name>
</gene>
<reference evidence="4" key="1">
    <citation type="submission" date="2018-05" db="EMBL/GenBank/DDBJ databases">
        <authorList>
            <person name="Lanie J.A."/>
            <person name="Ng W.-L."/>
            <person name="Kazmierczak K.M."/>
            <person name="Andrzejewski T.M."/>
            <person name="Davidsen T.M."/>
            <person name="Wayne K.J."/>
            <person name="Tettelin H."/>
            <person name="Glass J.I."/>
            <person name="Rusch D."/>
            <person name="Podicherti R."/>
            <person name="Tsui H.-C.T."/>
            <person name="Winkler M.E."/>
        </authorList>
    </citation>
    <scope>NUCLEOTIDE SEQUENCE</scope>
</reference>
<dbReference type="Gene3D" id="3.40.50.720">
    <property type="entry name" value="NAD(P)-binding Rossmann-like Domain"/>
    <property type="match status" value="1"/>
</dbReference>
<evidence type="ECO:0008006" key="5">
    <source>
        <dbReference type="Google" id="ProtNLM"/>
    </source>
</evidence>
<protein>
    <recommendedName>
        <fullName evidence="5">3-hydroxyacyl-CoA dehydrogenase NAD binding domain-containing protein</fullName>
    </recommendedName>
</protein>
<dbReference type="EMBL" id="UINC01040399">
    <property type="protein sequence ID" value="SVB40212.1"/>
    <property type="molecule type" value="Genomic_DNA"/>
</dbReference>
<dbReference type="Pfam" id="PF00725">
    <property type="entry name" value="3HCDH"/>
    <property type="match status" value="1"/>
</dbReference>
<dbReference type="InterPro" id="IPR008927">
    <property type="entry name" value="6-PGluconate_DH-like_C_sf"/>
</dbReference>
<feature type="domain" description="3-hydroxyacyl-CoA dehydrogenase NAD binding" evidence="3">
    <location>
        <begin position="3"/>
        <end position="162"/>
    </location>
</feature>
<dbReference type="InterPro" id="IPR006108">
    <property type="entry name" value="3HC_DH_C"/>
</dbReference>
<evidence type="ECO:0000313" key="4">
    <source>
        <dbReference type="EMBL" id="SVB40212.1"/>
    </source>
</evidence>
<evidence type="ECO:0000259" key="3">
    <source>
        <dbReference type="Pfam" id="PF02737"/>
    </source>
</evidence>
<dbReference type="PANTHER" id="PTHR48075">
    <property type="entry name" value="3-HYDROXYACYL-COA DEHYDROGENASE FAMILY PROTEIN"/>
    <property type="match status" value="1"/>
</dbReference>
<dbReference type="GO" id="GO:0070403">
    <property type="term" value="F:NAD+ binding"/>
    <property type="evidence" value="ECO:0007669"/>
    <property type="project" value="InterPro"/>
</dbReference>
<dbReference type="Gene3D" id="1.10.1040.10">
    <property type="entry name" value="N-(1-d-carboxylethyl)-l-norvaline Dehydrogenase, domain 2"/>
    <property type="match status" value="1"/>
</dbReference>
<dbReference type="SUPFAM" id="SSF48179">
    <property type="entry name" value="6-phosphogluconate dehydrogenase C-terminal domain-like"/>
    <property type="match status" value="1"/>
</dbReference>
<dbReference type="Pfam" id="PF02737">
    <property type="entry name" value="3HCDH_N"/>
    <property type="match status" value="1"/>
</dbReference>
<organism evidence="4">
    <name type="scientific">marine metagenome</name>
    <dbReference type="NCBI Taxonomy" id="408172"/>
    <lineage>
        <taxon>unclassified sequences</taxon>
        <taxon>metagenomes</taxon>
        <taxon>ecological metagenomes</taxon>
    </lineage>
</organism>
<dbReference type="AlphaFoldDB" id="A0A382DQ60"/>
<dbReference type="InterPro" id="IPR036291">
    <property type="entry name" value="NAD(P)-bd_dom_sf"/>
</dbReference>
<name>A0A382DQ60_9ZZZZ</name>
<sequence>TAHFLSKGFKVRAYLHSPDEETIFRKTIDAAWNTLEPLGLPDSASLDHLEISTNLEDAVQDVDFIQESAPERLELKAELYRMLGKSVDPEVVIASSTSGIPMTEIQQGCVHAHRMIVGHPFNPPYLLQLVEVVKGQNTSKETVRWIEDFYESVGKVPVVLRKEIPGFIATRLQEALWREALHMVDNDEASPADIDKALIYGPAPRMVVQGICKAFHVACGEGGMATNLDQFGPALKLPWTRLNAPELTPDLRNKMVDGCLEMTSDKTHEELVAERDQIILGILKLRKDTGQS</sequence>
<dbReference type="InterPro" id="IPR006176">
    <property type="entry name" value="3-OHacyl-CoA_DH_NAD-bd"/>
</dbReference>
<accession>A0A382DQ60</accession>
<dbReference type="GO" id="GO:0006631">
    <property type="term" value="P:fatty acid metabolic process"/>
    <property type="evidence" value="ECO:0007669"/>
    <property type="project" value="InterPro"/>
</dbReference>
<dbReference type="InterPro" id="IPR013328">
    <property type="entry name" value="6PGD_dom2"/>
</dbReference>
<feature type="domain" description="3-hydroxyacyl-CoA dehydrogenase C-terminal" evidence="2">
    <location>
        <begin position="166"/>
        <end position="226"/>
    </location>
</feature>
<dbReference type="GO" id="GO:0016616">
    <property type="term" value="F:oxidoreductase activity, acting on the CH-OH group of donors, NAD or NADP as acceptor"/>
    <property type="evidence" value="ECO:0007669"/>
    <property type="project" value="InterPro"/>
</dbReference>